<reference evidence="14" key="1">
    <citation type="submission" date="2021-02" db="EMBL/GenBank/DDBJ databases">
        <title>Sulfurospirillum tamanensis sp. nov.</title>
        <authorList>
            <person name="Merkel A.Y."/>
        </authorList>
    </citation>
    <scope>NUCLEOTIDE SEQUENCE [LARGE SCALE GENOMIC DNA]</scope>
    <source>
        <strain evidence="14">T05b</strain>
    </source>
</reference>
<evidence type="ECO:0000256" key="9">
    <source>
        <dbReference type="ARBA" id="ARBA00023014"/>
    </source>
</evidence>
<accession>A0ABS2WQ54</accession>
<dbReference type="PANTHER" id="PTHR11748:SF111">
    <property type="entry name" value="D-LACTATE DEHYDROGENASE, MITOCHONDRIAL-RELATED"/>
    <property type="match status" value="1"/>
</dbReference>
<dbReference type="Gene3D" id="3.30.70.2740">
    <property type="match status" value="1"/>
</dbReference>
<reference evidence="13 14" key="3">
    <citation type="submission" date="2021-02" db="EMBL/GenBank/DDBJ databases">
        <authorList>
            <person name="Merkel A.Y."/>
        </authorList>
    </citation>
    <scope>NUCLEOTIDE SEQUENCE [LARGE SCALE GENOMIC DNA]</scope>
    <source>
        <strain evidence="13 14">T05b</strain>
    </source>
</reference>
<dbReference type="InterPro" id="IPR016167">
    <property type="entry name" value="FAD-bd_PCMH_sub1"/>
</dbReference>
<dbReference type="SUPFAM" id="SSF46548">
    <property type="entry name" value="alpha-helical ferredoxin"/>
    <property type="match status" value="1"/>
</dbReference>
<evidence type="ECO:0000256" key="10">
    <source>
        <dbReference type="ARBA" id="ARBA00038897"/>
    </source>
</evidence>
<evidence type="ECO:0000313" key="14">
    <source>
        <dbReference type="Proteomes" id="UP000703590"/>
    </source>
</evidence>
<evidence type="ECO:0000256" key="3">
    <source>
        <dbReference type="ARBA" id="ARBA00022630"/>
    </source>
</evidence>
<keyword evidence="5" id="KW-0274">FAD</keyword>
<dbReference type="SUPFAM" id="SSF55103">
    <property type="entry name" value="FAD-linked oxidases, C-terminal domain"/>
    <property type="match status" value="1"/>
</dbReference>
<evidence type="ECO:0000256" key="7">
    <source>
        <dbReference type="ARBA" id="ARBA00023002"/>
    </source>
</evidence>
<dbReference type="PROSITE" id="PS51387">
    <property type="entry name" value="FAD_PCMH"/>
    <property type="match status" value="1"/>
</dbReference>
<dbReference type="InterPro" id="IPR004113">
    <property type="entry name" value="FAD-bd_oxidored_4_C"/>
</dbReference>
<organism evidence="13 14">
    <name type="scientific">Sulfurospirillum tamanense</name>
    <dbReference type="NCBI Taxonomy" id="2813362"/>
    <lineage>
        <taxon>Bacteria</taxon>
        <taxon>Pseudomonadati</taxon>
        <taxon>Campylobacterota</taxon>
        <taxon>Epsilonproteobacteria</taxon>
        <taxon>Campylobacterales</taxon>
        <taxon>Sulfurospirillaceae</taxon>
        <taxon>Sulfurospirillum</taxon>
    </lineage>
</organism>
<dbReference type="Pfam" id="PF02754">
    <property type="entry name" value="CCG"/>
    <property type="match status" value="1"/>
</dbReference>
<comment type="cofactor">
    <cofactor evidence="1">
        <name>FAD</name>
        <dbReference type="ChEBI" id="CHEBI:57692"/>
    </cofactor>
</comment>
<sequence>MLTGSYLEFHKEVQKFIPKERIFTDPFYTYAYGTDASLYRLIPKIVVQATKSEEVAKIMKACSMFSLPYVFRAAGTSLCGQCITDSVLITTSRDWNKMSTNDDGSLITMEPAVIATKANAFLAPFGRIIGPDAASINSAMIGGTVANNASGMSCGTLENSYTTLQYMKIIFEDGTELDTGSPESIESFKKSHKGMIEKISALAKKVNDNKALREKIIRKFKIKNTCGYGLNSLVDFDDPIEIIQHLLVGSEGTLGFIKEVTFRTIVDKKHKASALMIFKSMKDALDAVGLMRTRCNSRTKECDSELDEAELMDREALRCVEDNEGMPAFLKTLSEGATALLVQIKEKDEETLDKNIEIVMEAIKGIEPELPIQFTKDPAEYGKFWHIRKGIFTTVGSNRPKGTACIIEDVAYPMHTLTDGILELQEILKNNGYMNAVIYGHVLDGNVHFILTPDMSDPAEVERFGNMLQDVADSVATKFHGSLKAEHGTGRNMAPFVELEWGTDAYEVMKEIKDIFDPKGIINPDVIINKDPKGHLKNFKALPITNDLIDKCIECGFCEPFCPSNTLTTTPRQRITTTRYAQTLKNRNDMEGYEAFKKLMIYPNVETCATCSLCSLACPVGIDTGALIKQRRTELLTPAYRRNATFIANNYAGVLGGGRAVLSVVKVATDIIPHSLVNAMSAGVSKLSGGKLPRWSASLPGGHAFKDTRKQFGREDKVVYFSSCLNRTMGNPKPSKGEKEVDEIIIGLLEKAGYEVIIPQNLKPLCCGMAFSSKGYVEQGLQKSRELEAELNKASENGKYPIVCDMSSCTKTTRTYFETGLTMYDPVEFIHDFLLEKLPIKQIDEPILVHAICSTRKAGLFSKLENIAKICSSKVTIPEDVGCCGWAGDRGWNYPELNKAALRHLKPYIPAGTKLAFSTGKPCEIGLTEASELPYRNLFYLVDRCVG</sequence>
<dbReference type="EMBL" id="JAFHKK010000004">
    <property type="protein sequence ID" value="MBN2963756.1"/>
    <property type="molecule type" value="Genomic_DNA"/>
</dbReference>
<dbReference type="InterPro" id="IPR016169">
    <property type="entry name" value="FAD-bd_PCMH_sub2"/>
</dbReference>
<dbReference type="EC" id="1.1.2.4" evidence="10"/>
<evidence type="ECO:0000256" key="2">
    <source>
        <dbReference type="ARBA" id="ARBA00008000"/>
    </source>
</evidence>
<evidence type="ECO:0000256" key="6">
    <source>
        <dbReference type="ARBA" id="ARBA00022946"/>
    </source>
</evidence>
<evidence type="ECO:0000313" key="13">
    <source>
        <dbReference type="EMBL" id="MBN2963756.1"/>
    </source>
</evidence>
<name>A0ABS2WQ54_9BACT</name>
<keyword evidence="3" id="KW-0285">Flavoprotein</keyword>
<evidence type="ECO:0000256" key="8">
    <source>
        <dbReference type="ARBA" id="ARBA00023004"/>
    </source>
</evidence>
<proteinExistence type="inferred from homology"/>
<dbReference type="InterPro" id="IPR016166">
    <property type="entry name" value="FAD-bd_PCMH"/>
</dbReference>
<evidence type="ECO:0000256" key="5">
    <source>
        <dbReference type="ARBA" id="ARBA00022827"/>
    </source>
</evidence>
<keyword evidence="14" id="KW-1185">Reference proteome</keyword>
<evidence type="ECO:0000259" key="12">
    <source>
        <dbReference type="PROSITE" id="PS51387"/>
    </source>
</evidence>
<dbReference type="InterPro" id="IPR004017">
    <property type="entry name" value="Cys_rich_dom"/>
</dbReference>
<dbReference type="InterPro" id="IPR009051">
    <property type="entry name" value="Helical_ferredxn"/>
</dbReference>
<dbReference type="Pfam" id="PF02913">
    <property type="entry name" value="FAD-oxidase_C"/>
    <property type="match status" value="1"/>
</dbReference>
<dbReference type="Proteomes" id="UP000703590">
    <property type="component" value="Unassembled WGS sequence"/>
</dbReference>
<dbReference type="Pfam" id="PF01565">
    <property type="entry name" value="FAD_binding_4"/>
    <property type="match status" value="1"/>
</dbReference>
<keyword evidence="4" id="KW-0479">Metal-binding</keyword>
<comment type="caution">
    <text evidence="13">The sequence shown here is derived from an EMBL/GenBank/DDBJ whole genome shotgun (WGS) entry which is preliminary data.</text>
</comment>
<keyword evidence="6" id="KW-0809">Transit peptide</keyword>
<reference evidence="13 14" key="2">
    <citation type="submission" date="2021-02" db="EMBL/GenBank/DDBJ databases">
        <title>Sulfurospirillum tamanensis sp. nov.</title>
        <authorList>
            <person name="Frolova A."/>
            <person name="Merkel A."/>
            <person name="Slobodkin A."/>
        </authorList>
    </citation>
    <scope>NUCLEOTIDE SEQUENCE [LARGE SCALE GENOMIC DNA]</scope>
    <source>
        <strain evidence="13 14">T05b</strain>
    </source>
</reference>
<dbReference type="InterPro" id="IPR036318">
    <property type="entry name" value="FAD-bd_PCMH-like_sf"/>
</dbReference>
<protein>
    <recommendedName>
        <fullName evidence="10">D-lactate dehydrogenase (cytochrome)</fullName>
        <ecNumber evidence="10">1.1.2.4</ecNumber>
    </recommendedName>
</protein>
<dbReference type="InterPro" id="IPR016164">
    <property type="entry name" value="FAD-linked_Oxase-like_C"/>
</dbReference>
<dbReference type="SUPFAM" id="SSF56176">
    <property type="entry name" value="FAD-binding/transporter-associated domain-like"/>
    <property type="match status" value="1"/>
</dbReference>
<dbReference type="PROSITE" id="PS51379">
    <property type="entry name" value="4FE4S_FER_2"/>
    <property type="match status" value="1"/>
</dbReference>
<dbReference type="InterPro" id="IPR017896">
    <property type="entry name" value="4Fe4S_Fe-S-bd"/>
</dbReference>
<dbReference type="RefSeq" id="WP_205458194.1">
    <property type="nucleotide sequence ID" value="NZ_JAFHKK010000004.1"/>
</dbReference>
<dbReference type="Gene3D" id="1.10.1060.10">
    <property type="entry name" value="Alpha-helical ferredoxin"/>
    <property type="match status" value="1"/>
</dbReference>
<dbReference type="Gene3D" id="3.30.43.10">
    <property type="entry name" value="Uridine Diphospho-n-acetylenolpyruvylglucosamine Reductase, domain 2"/>
    <property type="match status" value="1"/>
</dbReference>
<evidence type="ECO:0000256" key="4">
    <source>
        <dbReference type="ARBA" id="ARBA00022723"/>
    </source>
</evidence>
<dbReference type="InterPro" id="IPR016171">
    <property type="entry name" value="Vanillyl_alc_oxidase_C-sub2"/>
</dbReference>
<gene>
    <name evidence="13" type="ORF">JWV37_03095</name>
</gene>
<dbReference type="PROSITE" id="PS00198">
    <property type="entry name" value="4FE4S_FER_1"/>
    <property type="match status" value="2"/>
</dbReference>
<feature type="domain" description="FAD-binding PCMH-type" evidence="12">
    <location>
        <begin position="39"/>
        <end position="267"/>
    </location>
</feature>
<dbReference type="InterPro" id="IPR017900">
    <property type="entry name" value="4Fe4S_Fe_S_CS"/>
</dbReference>
<feature type="domain" description="4Fe-4S ferredoxin-type" evidence="11">
    <location>
        <begin position="542"/>
        <end position="572"/>
    </location>
</feature>
<dbReference type="PANTHER" id="PTHR11748">
    <property type="entry name" value="D-LACTATE DEHYDROGENASE"/>
    <property type="match status" value="1"/>
</dbReference>
<dbReference type="InterPro" id="IPR006094">
    <property type="entry name" value="Oxid_FAD_bind_N"/>
</dbReference>
<keyword evidence="8" id="KW-0408">Iron</keyword>
<dbReference type="Gene3D" id="3.30.465.10">
    <property type="match status" value="1"/>
</dbReference>
<evidence type="ECO:0000256" key="1">
    <source>
        <dbReference type="ARBA" id="ARBA00001974"/>
    </source>
</evidence>
<dbReference type="Pfam" id="PF13183">
    <property type="entry name" value="Fer4_8"/>
    <property type="match status" value="1"/>
</dbReference>
<comment type="similarity">
    <text evidence="2">Belongs to the FAD-binding oxidoreductase/transferase type 4 family.</text>
</comment>
<keyword evidence="7" id="KW-0560">Oxidoreductase</keyword>
<dbReference type="Gene3D" id="1.10.45.10">
    <property type="entry name" value="Vanillyl-alcohol Oxidase, Chain A, domain 4"/>
    <property type="match status" value="1"/>
</dbReference>
<evidence type="ECO:0000259" key="11">
    <source>
        <dbReference type="PROSITE" id="PS51379"/>
    </source>
</evidence>
<keyword evidence="9" id="KW-0411">Iron-sulfur</keyword>
<dbReference type="Gene3D" id="3.30.70.2190">
    <property type="match status" value="1"/>
</dbReference>